<protein>
    <submittedName>
        <fullName evidence="1">Uncharacterized protein</fullName>
    </submittedName>
</protein>
<dbReference type="EMBL" id="LR796623">
    <property type="protein sequence ID" value="CAB4154535.1"/>
    <property type="molecule type" value="Genomic_DNA"/>
</dbReference>
<proteinExistence type="predicted"/>
<reference evidence="1" key="1">
    <citation type="submission" date="2020-04" db="EMBL/GenBank/DDBJ databases">
        <authorList>
            <person name="Chiriac C."/>
            <person name="Salcher M."/>
            <person name="Ghai R."/>
            <person name="Kavagutti S V."/>
        </authorList>
    </citation>
    <scope>NUCLEOTIDE SEQUENCE</scope>
</reference>
<organism evidence="1">
    <name type="scientific">uncultured Caudovirales phage</name>
    <dbReference type="NCBI Taxonomy" id="2100421"/>
    <lineage>
        <taxon>Viruses</taxon>
        <taxon>Duplodnaviria</taxon>
        <taxon>Heunggongvirae</taxon>
        <taxon>Uroviricota</taxon>
        <taxon>Caudoviricetes</taxon>
        <taxon>Peduoviridae</taxon>
        <taxon>Maltschvirus</taxon>
        <taxon>Maltschvirus maltsch</taxon>
    </lineage>
</organism>
<name>A0A6J5NBL1_9CAUD</name>
<accession>A0A6J5NBL1</accession>
<sequence>MARDGLIGVVRALGFRVEIGGIPPKEIQLWDTLDEPRIMIRVLLALVGNRTVLRLAMLELTAEVAQSTHERLAALVPTMRRLVANGGPGNGFPLEQVTELAAAVRLATREVLPFRPDDSHEVEKLEGSDGQGVRLLTNPKTVPGEHQWQWMASECVVSAFVACLDEDDFGPAFALTIAEAWASLAERLALFNQLSGTVANQESARMVCRKLRECVPFEALSALDTGLFGVQQVISA</sequence>
<evidence type="ECO:0000313" key="1">
    <source>
        <dbReference type="EMBL" id="CAB4154535.1"/>
    </source>
</evidence>
<gene>
    <name evidence="1" type="ORF">UFOVP650_13</name>
</gene>